<dbReference type="RefSeq" id="WP_177713708.1">
    <property type="nucleotide sequence ID" value="NZ_JACRSQ010000019.1"/>
</dbReference>
<name>A0A926DUY7_9FIRM</name>
<dbReference type="PANTHER" id="PTHR35936:SF17">
    <property type="entry name" value="ARGININE-BINDING EXTRACELLULAR PROTEIN ARTP"/>
    <property type="match status" value="1"/>
</dbReference>
<keyword evidence="1 3" id="KW-0732">Signal</keyword>
<evidence type="ECO:0000256" key="3">
    <source>
        <dbReference type="SAM" id="SignalP"/>
    </source>
</evidence>
<dbReference type="AlphaFoldDB" id="A0A926DUY7"/>
<feature type="domain" description="Solute-binding protein family 3/N-terminal" evidence="4">
    <location>
        <begin position="57"/>
        <end position="281"/>
    </location>
</feature>
<dbReference type="InterPro" id="IPR001638">
    <property type="entry name" value="Solute-binding_3/MltF_N"/>
</dbReference>
<dbReference type="PROSITE" id="PS51257">
    <property type="entry name" value="PROKAR_LIPOPROTEIN"/>
    <property type="match status" value="1"/>
</dbReference>
<dbReference type="SUPFAM" id="SSF53850">
    <property type="entry name" value="Periplasmic binding protein-like II"/>
    <property type="match status" value="1"/>
</dbReference>
<keyword evidence="6" id="KW-1185">Reference proteome</keyword>
<dbReference type="EMBL" id="JACRSQ010000019">
    <property type="protein sequence ID" value="MBC8544302.1"/>
    <property type="molecule type" value="Genomic_DNA"/>
</dbReference>
<sequence>MKKILTAVLVVSLAVLMMAGCKKADSSDSSAASQGGQESSQANSEATGTKKLEKGQKLIIGTNAEFPPFEYVKANGVIGEFDGVDMAIAKEIGERLGMEVEISNMDFNSLIPALDSDRIDCALAGMTITEERLLEADFSDPYYTAIQAIVVPASDETTQKVEDLAGKKVGVVTGYTGALTMKDATFDVTLEHYTKGVDGAADLRNGRIDALIIDKPVAETFLGDDNDLKIITDQKYFEDEKFGIAVKKGETEVVKQLNEVLKAMTEDGTIDKIILDYVGVVSGE</sequence>
<dbReference type="PANTHER" id="PTHR35936">
    <property type="entry name" value="MEMBRANE-BOUND LYTIC MUREIN TRANSGLYCOSYLASE F"/>
    <property type="match status" value="1"/>
</dbReference>
<organism evidence="5 6">
    <name type="scientific">Bianquea renquensis</name>
    <dbReference type="NCBI Taxonomy" id="2763661"/>
    <lineage>
        <taxon>Bacteria</taxon>
        <taxon>Bacillati</taxon>
        <taxon>Bacillota</taxon>
        <taxon>Clostridia</taxon>
        <taxon>Eubacteriales</taxon>
        <taxon>Bianqueaceae</taxon>
        <taxon>Bianquea</taxon>
    </lineage>
</organism>
<accession>A0A926DUY7</accession>
<evidence type="ECO:0000259" key="4">
    <source>
        <dbReference type="SMART" id="SM00062"/>
    </source>
</evidence>
<feature type="chain" id="PRO_5036929660" evidence="3">
    <location>
        <begin position="25"/>
        <end position="284"/>
    </location>
</feature>
<proteinExistence type="predicted"/>
<dbReference type="Gene3D" id="3.40.190.10">
    <property type="entry name" value="Periplasmic binding protein-like II"/>
    <property type="match status" value="2"/>
</dbReference>
<gene>
    <name evidence="5" type="ORF">H8730_12220</name>
</gene>
<protein>
    <submittedName>
        <fullName evidence="5">Basic amino acid ABC transporter substrate-binding protein</fullName>
    </submittedName>
</protein>
<evidence type="ECO:0000313" key="5">
    <source>
        <dbReference type="EMBL" id="MBC8544302.1"/>
    </source>
</evidence>
<dbReference type="Proteomes" id="UP000657006">
    <property type="component" value="Unassembled WGS sequence"/>
</dbReference>
<feature type="compositionally biased region" description="Low complexity" evidence="2">
    <location>
        <begin position="27"/>
        <end position="45"/>
    </location>
</feature>
<dbReference type="Pfam" id="PF00497">
    <property type="entry name" value="SBP_bac_3"/>
    <property type="match status" value="1"/>
</dbReference>
<dbReference type="SMART" id="SM00062">
    <property type="entry name" value="PBPb"/>
    <property type="match status" value="1"/>
</dbReference>
<feature type="signal peptide" evidence="3">
    <location>
        <begin position="1"/>
        <end position="24"/>
    </location>
</feature>
<evidence type="ECO:0000313" key="6">
    <source>
        <dbReference type="Proteomes" id="UP000657006"/>
    </source>
</evidence>
<comment type="caution">
    <text evidence="5">The sequence shown here is derived from an EMBL/GenBank/DDBJ whole genome shotgun (WGS) entry which is preliminary data.</text>
</comment>
<evidence type="ECO:0000256" key="1">
    <source>
        <dbReference type="ARBA" id="ARBA00022729"/>
    </source>
</evidence>
<dbReference type="CDD" id="cd13624">
    <property type="entry name" value="PBP2_Arg_Lys_His"/>
    <property type="match status" value="1"/>
</dbReference>
<feature type="region of interest" description="Disordered" evidence="2">
    <location>
        <begin position="25"/>
        <end position="50"/>
    </location>
</feature>
<evidence type="ECO:0000256" key="2">
    <source>
        <dbReference type="SAM" id="MobiDB-lite"/>
    </source>
</evidence>
<reference evidence="5" key="1">
    <citation type="submission" date="2020-08" db="EMBL/GenBank/DDBJ databases">
        <title>Genome public.</title>
        <authorList>
            <person name="Liu C."/>
            <person name="Sun Q."/>
        </authorList>
    </citation>
    <scope>NUCLEOTIDE SEQUENCE</scope>
    <source>
        <strain evidence="5">NSJ-32</strain>
    </source>
</reference>